<geneLocation type="plasmid" evidence="1 2">
    <name>pDSJ08</name>
</geneLocation>
<sequence>MTVFCLASAFSTKTVQTKQNDYLLFNKADQDIKDFMQGKNIPKETGHVSTTKDPARILWFFSATIA</sequence>
<protein>
    <submittedName>
        <fullName evidence="1">Uncharacterized protein</fullName>
    </submittedName>
</protein>
<keyword evidence="1" id="KW-0614">Plasmid</keyword>
<evidence type="ECO:0000313" key="2">
    <source>
        <dbReference type="Proteomes" id="UP000192380"/>
    </source>
</evidence>
<evidence type="ECO:0000313" key="1">
    <source>
        <dbReference type="EMBL" id="ARF52257.1"/>
    </source>
</evidence>
<reference evidence="1 2" key="1">
    <citation type="submission" date="2016-10" db="EMBL/GenBank/DDBJ databases">
        <title>Complete Genome Assembly of Pantoea stewartii subsp. stewartii DC283, a Corn Pathogen.</title>
        <authorList>
            <person name="Duong D.A."/>
            <person name="Stevens A.M."/>
            <person name="Jensen R.V."/>
        </authorList>
    </citation>
    <scope>NUCLEOTIDE SEQUENCE [LARGE SCALE GENOMIC DNA]</scope>
    <source>
        <strain evidence="1 2">DC283</strain>
        <plasmid evidence="1 2">pDSJ08</plasmid>
    </source>
</reference>
<accession>A0ABM6KC65</accession>
<gene>
    <name evidence="1" type="ORF">DSJ_23650</name>
</gene>
<proteinExistence type="predicted"/>
<organism evidence="1 2">
    <name type="scientific">Pantoea stewartii subsp. stewartii DC283</name>
    <dbReference type="NCBI Taxonomy" id="660596"/>
    <lineage>
        <taxon>Bacteria</taxon>
        <taxon>Pseudomonadati</taxon>
        <taxon>Pseudomonadota</taxon>
        <taxon>Gammaproteobacteria</taxon>
        <taxon>Enterobacterales</taxon>
        <taxon>Erwiniaceae</taxon>
        <taxon>Pantoea</taxon>
    </lineage>
</organism>
<keyword evidence="2" id="KW-1185">Reference proteome</keyword>
<name>A0ABM6KC65_PANSE</name>
<dbReference type="Proteomes" id="UP000192380">
    <property type="component" value="Plasmid pDSJ08"/>
</dbReference>
<dbReference type="EMBL" id="CP017589">
    <property type="protein sequence ID" value="ARF52257.1"/>
    <property type="molecule type" value="Genomic_DNA"/>
</dbReference>